<feature type="transmembrane region" description="Helical" evidence="1">
    <location>
        <begin position="133"/>
        <end position="152"/>
    </location>
</feature>
<organism evidence="2 3">
    <name type="scientific">Brooklawnia cerclae</name>
    <dbReference type="NCBI Taxonomy" id="349934"/>
    <lineage>
        <taxon>Bacteria</taxon>
        <taxon>Bacillati</taxon>
        <taxon>Actinomycetota</taxon>
        <taxon>Actinomycetes</taxon>
        <taxon>Propionibacteriales</taxon>
        <taxon>Propionibacteriaceae</taxon>
        <taxon>Brooklawnia</taxon>
    </lineage>
</organism>
<comment type="caution">
    <text evidence="2">The sequence shown here is derived from an EMBL/GenBank/DDBJ whole genome shotgun (WGS) entry which is preliminary data.</text>
</comment>
<feature type="transmembrane region" description="Helical" evidence="1">
    <location>
        <begin position="21"/>
        <end position="48"/>
    </location>
</feature>
<keyword evidence="1" id="KW-0472">Membrane</keyword>
<keyword evidence="1" id="KW-1133">Transmembrane helix</keyword>
<dbReference type="RefSeq" id="WP_167170416.1">
    <property type="nucleotide sequence ID" value="NZ_BAAAOO010000004.1"/>
</dbReference>
<name>A0ABX0SIR6_9ACTN</name>
<evidence type="ECO:0000256" key="1">
    <source>
        <dbReference type="SAM" id="Phobius"/>
    </source>
</evidence>
<keyword evidence="3" id="KW-1185">Reference proteome</keyword>
<evidence type="ECO:0000313" key="3">
    <source>
        <dbReference type="Proteomes" id="UP000749311"/>
    </source>
</evidence>
<keyword evidence="1" id="KW-0812">Transmembrane</keyword>
<protein>
    <submittedName>
        <fullName evidence="2">Membrane protein</fullName>
    </submittedName>
</protein>
<accession>A0ABX0SIR6</accession>
<sequence length="158" mass="16169">MTRPMDGPMPRRTRWGRARHGGGTATLWLGVGSIGLALAAGLGGVLAWTSDPGVRGVAFVVGVVVTLPVACAIGWVLLVDRGTISGAVERPDESIEGVWYERAASGALPDVFMTAGLGGAALAITGWEVPAGAVLIALAVLIAADVAVRYLVQRRAEA</sequence>
<dbReference type="EMBL" id="JAAMOZ010000003">
    <property type="protein sequence ID" value="NIH58294.1"/>
    <property type="molecule type" value="Genomic_DNA"/>
</dbReference>
<evidence type="ECO:0000313" key="2">
    <source>
        <dbReference type="EMBL" id="NIH58294.1"/>
    </source>
</evidence>
<dbReference type="Proteomes" id="UP000749311">
    <property type="component" value="Unassembled WGS sequence"/>
</dbReference>
<feature type="transmembrane region" description="Helical" evidence="1">
    <location>
        <begin position="54"/>
        <end position="78"/>
    </location>
</feature>
<feature type="transmembrane region" description="Helical" evidence="1">
    <location>
        <begin position="107"/>
        <end position="127"/>
    </location>
</feature>
<reference evidence="2 3" key="1">
    <citation type="submission" date="2020-02" db="EMBL/GenBank/DDBJ databases">
        <title>Sequencing the genomes of 1000 actinobacteria strains.</title>
        <authorList>
            <person name="Klenk H.-P."/>
        </authorList>
    </citation>
    <scope>NUCLEOTIDE SEQUENCE [LARGE SCALE GENOMIC DNA]</scope>
    <source>
        <strain evidence="2 3">DSM 19609</strain>
    </source>
</reference>
<gene>
    <name evidence="2" type="ORF">FB473_002989</name>
</gene>
<proteinExistence type="predicted"/>